<dbReference type="EMBL" id="WNZX01000007">
    <property type="protein sequence ID" value="MUG71162.1"/>
    <property type="molecule type" value="Genomic_DNA"/>
</dbReference>
<keyword evidence="1" id="KW-0732">Signal</keyword>
<comment type="caution">
    <text evidence="2">The sequence shown here is derived from an EMBL/GenBank/DDBJ whole genome shotgun (WGS) entry which is preliminary data.</text>
</comment>
<keyword evidence="3" id="KW-1185">Reference proteome</keyword>
<evidence type="ECO:0000313" key="3">
    <source>
        <dbReference type="Proteomes" id="UP000450917"/>
    </source>
</evidence>
<evidence type="ECO:0000313" key="2">
    <source>
        <dbReference type="EMBL" id="MUG71162.1"/>
    </source>
</evidence>
<gene>
    <name evidence="2" type="ORF">GNP93_10750</name>
</gene>
<sequence length="575" mass="61426">MRKRTPWKTGITAAALAAILVQASVPALAADAQTSVVSAPSVNYGLTSDIRAALKGVSVESTAQGLQLAAVVRLYNGGTVQNRVPEHELRIRQADGLTYTLKPSATNKTALQPKEIGELVYMATVDSKAEFKPADLSLVNVNEYTYPKQETTLLTLPAADQVWYGAGSENGRQRESLAWGTTFRIPGLNSELVYTPVGLSKQSTAQGNADVVTLLVENPGVGKETVPSFRIDGRAAAKTYTGAFTDKQPVVVEAGAKAYVHIAIPYENGSALTELFVMTTDTFTQAGNPATQIAIDTGRLKLALPDGGQADRLPDAYTLGTPIAFDPLTKVVDAQTEVSLMELHLHENPDEGYQTVVGKFKITNKGSIPAALPAFQTQLVSGTGATYAGSRQANVAETLNPGLSYVISYSFNVPQSEKGDALTLKLLDAQTASPYVSTAASLATSVQQETIEERLDLYPFDVKLNYYTISAATTGAQTIAYTYKVLLDLDIAQAEDVVADANSSKLRFEVVDTLGRILGSTDGVFTGTNKLVSGRQTLTFANIKSEQLEFPVTVNVYEVIQTPGGEAKRLLKTLR</sequence>
<name>A0A7X2ZAB9_9BACL</name>
<dbReference type="Proteomes" id="UP000450917">
    <property type="component" value="Unassembled WGS sequence"/>
</dbReference>
<proteinExistence type="predicted"/>
<reference evidence="2 3" key="1">
    <citation type="submission" date="2019-11" db="EMBL/GenBank/DDBJ databases">
        <title>Draft genome sequences of five Paenibacillus species of dairy origin.</title>
        <authorList>
            <person name="Olajide A.M."/>
            <person name="Chen S."/>
            <person name="Lapointe G."/>
        </authorList>
    </citation>
    <scope>NUCLEOTIDE SEQUENCE [LARGE SCALE GENOMIC DNA]</scope>
    <source>
        <strain evidence="2 3">2CS3</strain>
    </source>
</reference>
<evidence type="ECO:0000256" key="1">
    <source>
        <dbReference type="SAM" id="SignalP"/>
    </source>
</evidence>
<organism evidence="2 3">
    <name type="scientific">Paenibacillus validus</name>
    <dbReference type="NCBI Taxonomy" id="44253"/>
    <lineage>
        <taxon>Bacteria</taxon>
        <taxon>Bacillati</taxon>
        <taxon>Bacillota</taxon>
        <taxon>Bacilli</taxon>
        <taxon>Bacillales</taxon>
        <taxon>Paenibacillaceae</taxon>
        <taxon>Paenibacillus</taxon>
    </lineage>
</organism>
<dbReference type="AlphaFoldDB" id="A0A7X2ZAB9"/>
<feature type="signal peptide" evidence="1">
    <location>
        <begin position="1"/>
        <end position="29"/>
    </location>
</feature>
<protein>
    <submittedName>
        <fullName evidence="2">Uncharacterized protein</fullName>
    </submittedName>
</protein>
<dbReference type="RefSeq" id="WP_054800173.1">
    <property type="nucleotide sequence ID" value="NZ_WNZX01000007.1"/>
</dbReference>
<feature type="chain" id="PRO_5031015532" evidence="1">
    <location>
        <begin position="30"/>
        <end position="575"/>
    </location>
</feature>
<accession>A0A7X2ZAB9</accession>